<organism evidence="1 2">
    <name type="scientific">Candidatus Wallbacteria bacterium HGW-Wallbacteria-1</name>
    <dbReference type="NCBI Taxonomy" id="2013854"/>
    <lineage>
        <taxon>Bacteria</taxon>
        <taxon>Candidatus Walliibacteriota</taxon>
    </lineage>
</organism>
<dbReference type="InterPro" id="IPR038081">
    <property type="entry name" value="CalX-like_sf"/>
</dbReference>
<dbReference type="Proteomes" id="UP000233256">
    <property type="component" value="Unassembled WGS sequence"/>
</dbReference>
<protein>
    <submittedName>
        <fullName evidence="1">Uncharacterized protein</fullName>
    </submittedName>
</protein>
<evidence type="ECO:0000313" key="1">
    <source>
        <dbReference type="EMBL" id="PKK88290.1"/>
    </source>
</evidence>
<proteinExistence type="predicted"/>
<name>A0A2N1PJ01_9BACT</name>
<gene>
    <name evidence="1" type="ORF">CVV64_19430</name>
</gene>
<comment type="caution">
    <text evidence="1">The sequence shown here is derived from an EMBL/GenBank/DDBJ whole genome shotgun (WGS) entry which is preliminary data.</text>
</comment>
<sequence>LDGIAGNGDDASVQQQFTVTVNPVNDAPVLDTTTDVRISDIYDINVNPSGISVAALSALAIDTADNETVIGIAVTAVTPITEGKWQYLADNTTWKDISAVSATSSLLLSTSHKVRYLPVKNGVGDAALSFRALDGTMDETLTGSQNAATVSVTTIDTEVRVDTSINGGSSLYSAAVETLSQKVIPSDLLLAINPDTISESAEVSANAGTVTIPIAFESDITVHLSSSVAARLAVPQSIIIARGETSEAFDITPLNNEILDGQASVIVTAFSDNWKSGTDTLTVQDDETAGLTLIASPEISEGSAGITCTLRASAIPREDIRVTLSSVAAGSNDSTGPDSFSAASRLAVPAEVTILSGSSSATFKITAPNNSYIDGNADITVSATETVWGIANTVIRVMDDESPTLQLSLASPMNESSPEQPQGGKIIAGGLLSSDLEVTLSSLPGITLPSRVLITANTSEAFFSIKPDDDTIANGDRSVTITATATGFSPASANLVIQDNDSERKLTLSGPVSVVEGEGSGQLSLTLAPAPTAQFEASLTMTGSQRIILQQTVTVQPGESLVTVPFTIVDNQLFDPAETVTVTVAPLAADTGYSSGMHTFRVADDEKRILTLKLPASAVEGDGLLTGKGKISLPAPLAENLIVNLSSENENEIRVPATVTVPAGQTEVFLDVTIVSDSLTEGGKSTTVWARADDWQTSSTSVIVFDRPAAELDGLIFEKGKANVRMSLRIQPNTRGTTDTSLISDLKIQKISVRVNPAFMTLYSEIGTAADRQILTVTNLYGTDLLARSETGAPVASINAANGELTFELASPAGIQESLSLRPMKVSFTGAMAALPPVNASGISRDTISIVLTDIAASKNLPAMAGDGDAGGSVTTGTLDYTLADSVKPCMIDTILEVTPSLASVADTARTGRISLFLRLPGTAANLDPLKVSGTGVNNVTFTVPAELEASLAGIIKYTVTTAQTTGLPTGTALVSGTDFSEIMNSADPSVRRYGLISPLKPASTDSSIVLEFQYDTKMALQEKIHSFTGTVSNVNTTVSPEVSGPMTTALPGNADNISDNRNTALLHVRIKTSAPVISGLTLEDIPALPGAATAMVRQFCKITWQGNDSDSLFSTRLFWSLTDIAAADIITELEKADSRLRPINLTAIDDLRKSSVANDFEYQWNVQPLTQIAGVFATDAQESNPIFVYAMATDGINSPTVAGGQILKSAGSMKIVISGTPDTLAIARIVPPAEVNDDFTGIVEGDASMSIALAIADETNDPITVKFFFSTEKGSLRTIPCMAQDGTSALGGSMTPLVGDISAAPSQNFDWNTAEVPENSYFILARVLESGQPAVEAWSNFRFRIVHAVVTDNTAPTLEWITPSLNQPGTPTMTSAGFSFRVRDDEGDPLRITLSFNRLNSEDSGLMALGDPIEIDAADSAKGLTHTGTFDMSGLAPGPYYILASVREKERTLPPVKKWTQVPLIMDNSMGITDLAYSAPHTDPADSSKFAVDISFRTTGLCIGMVKYGFNNYLNQELTEKEYSLGHSFTISGLAPGMTCSFRIEAVTDSFITLSDNNDGDLYTFTTPSEVTVKTGKWVKGIVSGSTGAAVKLFLVRNPGDLEVISKPILARTESDGAFYQDISDAMDFENGAMTPLETDILKAEISLDNGNREYFNNIALTGIDQASDKASSLELPKLWNSGLGVEIKNETVDVEIQLDRGFNLISLPLVSDPPLTAASLLSKIGDDGMLIAAFSAESGRYQMIIQIDGQKIGEDYPLDLERGFFIRVKNNVVLPLKGKKKSSKSSIPLLRGFNLIGVPFGKNYPARAKTGQTVMQLLSQLGMDGVAAYIFHAGRYQMVFCIGKNEDGTPIFFAPDGDVELKVGHGIFLKMLNTNVCKGK</sequence>
<reference evidence="1 2" key="1">
    <citation type="journal article" date="2017" name="ISME J.">
        <title>Potential for microbial H2 and metal transformations associated with novel bacteria and archaea in deep terrestrial subsurface sediments.</title>
        <authorList>
            <person name="Hernsdorf A.W."/>
            <person name="Amano Y."/>
            <person name="Miyakawa K."/>
            <person name="Ise K."/>
            <person name="Suzuki Y."/>
            <person name="Anantharaman K."/>
            <person name="Probst A."/>
            <person name="Burstein D."/>
            <person name="Thomas B.C."/>
            <person name="Banfield J.F."/>
        </authorList>
    </citation>
    <scope>NUCLEOTIDE SEQUENCE [LARGE SCALE GENOMIC DNA]</scope>
    <source>
        <strain evidence="1">HGW-Wallbacteria-1</strain>
    </source>
</reference>
<feature type="non-terminal residue" evidence="1">
    <location>
        <position position="1"/>
    </location>
</feature>
<evidence type="ECO:0000313" key="2">
    <source>
        <dbReference type="Proteomes" id="UP000233256"/>
    </source>
</evidence>
<dbReference type="SUPFAM" id="SSF141072">
    <property type="entry name" value="CalX-like"/>
    <property type="match status" value="1"/>
</dbReference>
<accession>A0A2N1PJ01</accession>
<dbReference type="EMBL" id="PGXC01000053">
    <property type="protein sequence ID" value="PKK88290.1"/>
    <property type="molecule type" value="Genomic_DNA"/>
</dbReference>